<accession>A0ACC6IUS0</accession>
<evidence type="ECO:0000313" key="2">
    <source>
        <dbReference type="Proteomes" id="UP001184376"/>
    </source>
</evidence>
<dbReference type="Proteomes" id="UP001184376">
    <property type="component" value="Unassembled WGS sequence"/>
</dbReference>
<gene>
    <name evidence="1" type="ORF">J2795_002119</name>
</gene>
<comment type="caution">
    <text evidence="1">The sequence shown here is derived from an EMBL/GenBank/DDBJ whole genome shotgun (WGS) entry which is preliminary data.</text>
</comment>
<reference evidence="1" key="1">
    <citation type="submission" date="2023-07" db="EMBL/GenBank/DDBJ databases">
        <title>Sorghum-associated microbial communities from plants grown in Nebraska, USA.</title>
        <authorList>
            <person name="Schachtman D."/>
        </authorList>
    </citation>
    <scope>NUCLEOTIDE SEQUENCE</scope>
    <source>
        <strain evidence="1">DS1280</strain>
    </source>
</reference>
<protein>
    <submittedName>
        <fullName evidence="1">Uncharacterized protein</fullName>
    </submittedName>
</protein>
<proteinExistence type="predicted"/>
<dbReference type="EMBL" id="JAVDRG010000003">
    <property type="protein sequence ID" value="MDR6441413.1"/>
    <property type="molecule type" value="Genomic_DNA"/>
</dbReference>
<organism evidence="1 2">
    <name type="scientific">Chryseobacterium bernardetii</name>
    <dbReference type="NCBI Taxonomy" id="1241978"/>
    <lineage>
        <taxon>Bacteria</taxon>
        <taxon>Pseudomonadati</taxon>
        <taxon>Bacteroidota</taxon>
        <taxon>Flavobacteriia</taxon>
        <taxon>Flavobacteriales</taxon>
        <taxon>Weeksellaceae</taxon>
        <taxon>Chryseobacterium group</taxon>
        <taxon>Chryseobacterium</taxon>
    </lineage>
</organism>
<evidence type="ECO:0000313" key="1">
    <source>
        <dbReference type="EMBL" id="MDR6441413.1"/>
    </source>
</evidence>
<keyword evidence="2" id="KW-1185">Reference proteome</keyword>
<sequence>MKRIKSCFFKSLKPLKSILFNINVNEKIKYEVVITQLYILDWYDDIITSVTLFENDMYIFNCIQKDINNGEKTYYCVKIDEISSQKIRDVMEKKKLTAGDWNSINLIFEKNNIDDHVFLLKTESLFIGLDIMLRKTKNLDLRSIKFPFDISTLYTDQNNNERYI</sequence>
<name>A0ACC6IUS0_9FLAO</name>